<dbReference type="AlphaFoldDB" id="A0A3B3Z0D2"/>
<dbReference type="Ensembl" id="ENSPMET00000027570.1">
    <property type="protein sequence ID" value="ENSPMEP00000033082.1"/>
    <property type="gene ID" value="ENSPMEG00000021389.1"/>
</dbReference>
<accession>A0A3B3Z0D2</accession>
<organism evidence="2 3">
    <name type="scientific">Poecilia mexicana</name>
    <dbReference type="NCBI Taxonomy" id="48701"/>
    <lineage>
        <taxon>Eukaryota</taxon>
        <taxon>Metazoa</taxon>
        <taxon>Chordata</taxon>
        <taxon>Craniata</taxon>
        <taxon>Vertebrata</taxon>
        <taxon>Euteleostomi</taxon>
        <taxon>Actinopterygii</taxon>
        <taxon>Neopterygii</taxon>
        <taxon>Teleostei</taxon>
        <taxon>Neoteleostei</taxon>
        <taxon>Acanthomorphata</taxon>
        <taxon>Ovalentaria</taxon>
        <taxon>Atherinomorphae</taxon>
        <taxon>Cyprinodontiformes</taxon>
        <taxon>Poeciliidae</taxon>
        <taxon>Poeciliinae</taxon>
        <taxon>Poecilia</taxon>
    </lineage>
</organism>
<dbReference type="Proteomes" id="UP000261480">
    <property type="component" value="Unplaced"/>
</dbReference>
<keyword evidence="3" id="KW-1185">Reference proteome</keyword>
<evidence type="ECO:0000313" key="3">
    <source>
        <dbReference type="Proteomes" id="UP000261480"/>
    </source>
</evidence>
<dbReference type="InterPro" id="IPR016133">
    <property type="entry name" value="Insect_cyst_antifreeze_prot"/>
</dbReference>
<reference evidence="2" key="1">
    <citation type="submission" date="2025-08" db="UniProtKB">
        <authorList>
            <consortium name="Ensembl"/>
        </authorList>
    </citation>
    <scope>IDENTIFICATION</scope>
</reference>
<protein>
    <submittedName>
        <fullName evidence="2">Uncharacterized protein</fullName>
    </submittedName>
</protein>
<name>A0A3B3Z0D2_9TELE</name>
<evidence type="ECO:0000256" key="1">
    <source>
        <dbReference type="SAM" id="MobiDB-lite"/>
    </source>
</evidence>
<sequence>CTPSWPCTPSWRCTPSWPCTCTPSWPCTPAWPCSPSWPCTPSWPCFPQVSLCDVSRRRSASSQQKQNRRFRPNRGRTRSGPDLLLHCL</sequence>
<dbReference type="SUPFAM" id="SSF51156">
    <property type="entry name" value="Insect cysteine-rich antifreeze protein"/>
    <property type="match status" value="1"/>
</dbReference>
<evidence type="ECO:0000313" key="2">
    <source>
        <dbReference type="Ensembl" id="ENSPMEP00000033082.1"/>
    </source>
</evidence>
<feature type="compositionally biased region" description="Basic residues" evidence="1">
    <location>
        <begin position="66"/>
        <end position="77"/>
    </location>
</feature>
<reference evidence="2" key="2">
    <citation type="submission" date="2025-09" db="UniProtKB">
        <authorList>
            <consortium name="Ensembl"/>
        </authorList>
    </citation>
    <scope>IDENTIFICATION</scope>
</reference>
<proteinExistence type="predicted"/>
<feature type="region of interest" description="Disordered" evidence="1">
    <location>
        <begin position="56"/>
        <end position="81"/>
    </location>
</feature>